<dbReference type="Proteomes" id="UP000245765">
    <property type="component" value="Unassembled WGS sequence"/>
</dbReference>
<evidence type="ECO:0000313" key="2">
    <source>
        <dbReference type="EMBL" id="PWS38586.1"/>
    </source>
</evidence>
<accession>A0A317FLX3</accession>
<evidence type="ECO:0000256" key="1">
    <source>
        <dbReference type="SAM" id="SignalP"/>
    </source>
</evidence>
<dbReference type="GO" id="GO:0019441">
    <property type="term" value="P:L-tryptophan catabolic process to kynurenine"/>
    <property type="evidence" value="ECO:0007669"/>
    <property type="project" value="InterPro"/>
</dbReference>
<dbReference type="InterPro" id="IPR007325">
    <property type="entry name" value="KFase/CYL"/>
</dbReference>
<dbReference type="PANTHER" id="PTHR31118:SF12">
    <property type="entry name" value="CYCLASE-LIKE PROTEIN 2"/>
    <property type="match status" value="1"/>
</dbReference>
<dbReference type="AlphaFoldDB" id="A0A317FLX3"/>
<dbReference type="SUPFAM" id="SSF102198">
    <property type="entry name" value="Putative cyclase"/>
    <property type="match status" value="1"/>
</dbReference>
<dbReference type="InterPro" id="IPR037175">
    <property type="entry name" value="KFase_sf"/>
</dbReference>
<keyword evidence="3" id="KW-1185">Reference proteome</keyword>
<feature type="signal peptide" evidence="1">
    <location>
        <begin position="1"/>
        <end position="24"/>
    </location>
</feature>
<comment type="caution">
    <text evidence="2">The sequence shown here is derived from an EMBL/GenBank/DDBJ whole genome shotgun (WGS) entry which is preliminary data.</text>
</comment>
<dbReference type="GO" id="GO:0004061">
    <property type="term" value="F:arylformamidase activity"/>
    <property type="evidence" value="ECO:0007669"/>
    <property type="project" value="InterPro"/>
</dbReference>
<name>A0A317FLX3_9PROT</name>
<dbReference type="Gene3D" id="3.50.30.50">
    <property type="entry name" value="Putative cyclase"/>
    <property type="match status" value="1"/>
</dbReference>
<dbReference type="Pfam" id="PF04199">
    <property type="entry name" value="Cyclase"/>
    <property type="match status" value="1"/>
</dbReference>
<protein>
    <submittedName>
        <fullName evidence="2">Cyclase</fullName>
    </submittedName>
</protein>
<reference evidence="3" key="1">
    <citation type="submission" date="2018-05" db="EMBL/GenBank/DDBJ databases">
        <authorList>
            <person name="Du Z."/>
            <person name="Wang X."/>
        </authorList>
    </citation>
    <scope>NUCLEOTIDE SEQUENCE [LARGE SCALE GENOMIC DNA]</scope>
    <source>
        <strain evidence="3">CQN31</strain>
    </source>
</reference>
<dbReference type="InterPro" id="IPR006311">
    <property type="entry name" value="TAT_signal"/>
</dbReference>
<sequence>MCDSCVMRSVAGALGRRGVLAAMAASAAALSVQPAAAQAVRSAPVHRVVDLTHTLRPDFPTFGGTPAFEMEQAMVLARDGYNVMKFTYYEHVGTHFDAPIHFAADGATVDRIPAENLVCPLVVLDVRAKAEADPDYQATPDDIAALERQHGRIPAGACVALNSGWDARANGPGFRNASGNALRFPGFRPDVAPLLIERNVASVAVDTLSLDHGGSTSFGFHKAWLGSGRWGLECVANLGALPATGATLVAGAPKVAGGTGGHGRVLALV</sequence>
<evidence type="ECO:0000313" key="3">
    <source>
        <dbReference type="Proteomes" id="UP000245765"/>
    </source>
</evidence>
<dbReference type="OrthoDB" id="9777007at2"/>
<dbReference type="PANTHER" id="PTHR31118">
    <property type="entry name" value="CYCLASE-LIKE PROTEIN 2"/>
    <property type="match status" value="1"/>
</dbReference>
<proteinExistence type="predicted"/>
<feature type="chain" id="PRO_5016419817" evidence="1">
    <location>
        <begin position="25"/>
        <end position="269"/>
    </location>
</feature>
<keyword evidence="1" id="KW-0732">Signal</keyword>
<dbReference type="EMBL" id="QGNA01000001">
    <property type="protein sequence ID" value="PWS38586.1"/>
    <property type="molecule type" value="Genomic_DNA"/>
</dbReference>
<dbReference type="PROSITE" id="PS51318">
    <property type="entry name" value="TAT"/>
    <property type="match status" value="1"/>
</dbReference>
<organism evidence="2 3">
    <name type="scientific">Falsiroseomonas bella</name>
    <dbReference type="NCBI Taxonomy" id="2184016"/>
    <lineage>
        <taxon>Bacteria</taxon>
        <taxon>Pseudomonadati</taxon>
        <taxon>Pseudomonadota</taxon>
        <taxon>Alphaproteobacteria</taxon>
        <taxon>Acetobacterales</taxon>
        <taxon>Roseomonadaceae</taxon>
        <taxon>Falsiroseomonas</taxon>
    </lineage>
</organism>
<gene>
    <name evidence="2" type="ORF">DFH01_04740</name>
</gene>